<keyword evidence="1" id="KW-0812">Transmembrane</keyword>
<dbReference type="AlphaFoldDB" id="M0A9D3"/>
<dbReference type="InterPro" id="IPR055713">
    <property type="entry name" value="DUF7289"/>
</dbReference>
<comment type="caution">
    <text evidence="3">The sequence shown here is derived from an EMBL/GenBank/DDBJ whole genome shotgun (WGS) entry which is preliminary data.</text>
</comment>
<accession>M0A9D3</accession>
<dbReference type="OrthoDB" id="148042at2157"/>
<reference evidence="3 4" key="1">
    <citation type="journal article" date="2014" name="PLoS Genet.">
        <title>Phylogenetically driven sequencing of extremely halophilic archaea reveals strategies for static and dynamic osmo-response.</title>
        <authorList>
            <person name="Becker E.A."/>
            <person name="Seitzer P.M."/>
            <person name="Tritt A."/>
            <person name="Larsen D."/>
            <person name="Krusor M."/>
            <person name="Yao A.I."/>
            <person name="Wu D."/>
            <person name="Madern D."/>
            <person name="Eisen J.A."/>
            <person name="Darling A.E."/>
            <person name="Facciotti M.T."/>
        </authorList>
    </citation>
    <scope>NUCLEOTIDE SEQUENCE [LARGE SCALE GENOMIC DNA]</scope>
    <source>
        <strain evidence="3 4">JCM 10989</strain>
    </source>
</reference>
<dbReference type="Pfam" id="PF23981">
    <property type="entry name" value="DUF7305"/>
    <property type="match status" value="1"/>
</dbReference>
<keyword evidence="4" id="KW-1185">Reference proteome</keyword>
<dbReference type="RefSeq" id="WP_006651552.1">
    <property type="nucleotide sequence ID" value="NZ_AOIM01000009.1"/>
</dbReference>
<name>M0A9D3_9EURY</name>
<evidence type="ECO:0000313" key="3">
    <source>
        <dbReference type="EMBL" id="ELY94981.1"/>
    </source>
</evidence>
<keyword evidence="1" id="KW-1133">Transmembrane helix</keyword>
<sequence>MNTRGATSLVGVVLLFGLVSIGAIVLLLSAGPMINTVSETTEQERVEQAMVELNTQMHVVTQHGETTRGTDIDLNEYGAVTRENTGSVVIESEGLDETIETTIGTVEWVGNDGTKIASEGGAVFRETGNETRLVSAPQFDYDHSTTTLNFPVVNVSGEEELGQGDITVSQLDASTRSESSIIENENVTVTVESEYCVGWQNYFVQEVGSGAVLEECSDDQTVVVRMGYFDVDESFDSGITFTDPDGFSTGGNPNVTDERRWGVRDDISDEIDQIVNQTVSNEDTVFLNETSDRDRQDGLYYTDDIEPGDQYSFTLTDGNATLVVDGDITAGEDAITVPSRTGDNVLKIYATGNFEADSGDVVYYDEPERQDASVIQLYGKDTMEIDFGPGGSPFYEGVIYAPARDGQWTDRCSSVQACFHSNPDFYGSIVVESIELQGGQGGLGFEYDEENLKDLDVDFFPEDGVYQLPPDLTYLNVAQHDIEIKSD</sequence>
<feature type="domain" description="DUF7305" evidence="2">
    <location>
        <begin position="257"/>
        <end position="450"/>
    </location>
</feature>
<dbReference type="STRING" id="1227493.C483_01396"/>
<organism evidence="3 4">
    <name type="scientific">Natrialba hulunbeirensis JCM 10989</name>
    <dbReference type="NCBI Taxonomy" id="1227493"/>
    <lineage>
        <taxon>Archaea</taxon>
        <taxon>Methanobacteriati</taxon>
        <taxon>Methanobacteriota</taxon>
        <taxon>Stenosarchaea group</taxon>
        <taxon>Halobacteria</taxon>
        <taxon>Halobacteriales</taxon>
        <taxon>Natrialbaceae</taxon>
        <taxon>Natrialba</taxon>
    </lineage>
</organism>
<dbReference type="Proteomes" id="UP000011519">
    <property type="component" value="Unassembled WGS sequence"/>
</dbReference>
<proteinExistence type="predicted"/>
<protein>
    <recommendedName>
        <fullName evidence="2">DUF7305 domain-containing protein</fullName>
    </recommendedName>
</protein>
<dbReference type="Pfam" id="PF23960">
    <property type="entry name" value="DUF7289"/>
    <property type="match status" value="1"/>
</dbReference>
<feature type="transmembrane region" description="Helical" evidence="1">
    <location>
        <begin position="12"/>
        <end position="34"/>
    </location>
</feature>
<keyword evidence="1" id="KW-0472">Membrane</keyword>
<dbReference type="EMBL" id="AOIM01000009">
    <property type="protein sequence ID" value="ELY94981.1"/>
    <property type="molecule type" value="Genomic_DNA"/>
</dbReference>
<evidence type="ECO:0000313" key="4">
    <source>
        <dbReference type="Proteomes" id="UP000011519"/>
    </source>
</evidence>
<gene>
    <name evidence="3" type="ORF">C483_01396</name>
</gene>
<evidence type="ECO:0000259" key="2">
    <source>
        <dbReference type="Pfam" id="PF23981"/>
    </source>
</evidence>
<evidence type="ECO:0000256" key="1">
    <source>
        <dbReference type="SAM" id="Phobius"/>
    </source>
</evidence>
<dbReference type="InterPro" id="IPR055729">
    <property type="entry name" value="DUF7305"/>
</dbReference>
<dbReference type="PATRIC" id="fig|1227493.4.peg.259"/>